<dbReference type="SUPFAM" id="SSF55874">
    <property type="entry name" value="ATPase domain of HSP90 chaperone/DNA topoisomerase II/histidine kinase"/>
    <property type="match status" value="1"/>
</dbReference>
<evidence type="ECO:0000256" key="3">
    <source>
        <dbReference type="ARBA" id="ARBA00022553"/>
    </source>
</evidence>
<dbReference type="Gene3D" id="3.30.565.10">
    <property type="entry name" value="Histidine kinase-like ATPase, C-terminal domain"/>
    <property type="match status" value="1"/>
</dbReference>
<dbReference type="PANTHER" id="PTHR43547">
    <property type="entry name" value="TWO-COMPONENT HISTIDINE KINASE"/>
    <property type="match status" value="1"/>
</dbReference>
<dbReference type="InterPro" id="IPR036890">
    <property type="entry name" value="HATPase_C_sf"/>
</dbReference>
<evidence type="ECO:0000313" key="7">
    <source>
        <dbReference type="Proteomes" id="UP001589858"/>
    </source>
</evidence>
<accession>A0ABV6SBZ7</accession>
<dbReference type="EMBL" id="JBHLTM010000075">
    <property type="protein sequence ID" value="MFC0686779.1"/>
    <property type="molecule type" value="Genomic_DNA"/>
</dbReference>
<evidence type="ECO:0000256" key="4">
    <source>
        <dbReference type="SAM" id="Phobius"/>
    </source>
</evidence>
<evidence type="ECO:0000259" key="5">
    <source>
        <dbReference type="PROSITE" id="PS50109"/>
    </source>
</evidence>
<dbReference type="InterPro" id="IPR004358">
    <property type="entry name" value="Sig_transdc_His_kin-like_C"/>
</dbReference>
<organism evidence="6 7">
    <name type="scientific">Novosphingobium clariflavum</name>
    <dbReference type="NCBI Taxonomy" id="2029884"/>
    <lineage>
        <taxon>Bacteria</taxon>
        <taxon>Pseudomonadati</taxon>
        <taxon>Pseudomonadota</taxon>
        <taxon>Alphaproteobacteria</taxon>
        <taxon>Sphingomonadales</taxon>
        <taxon>Sphingomonadaceae</taxon>
        <taxon>Novosphingobium</taxon>
    </lineage>
</organism>
<proteinExistence type="predicted"/>
<dbReference type="Proteomes" id="UP001589858">
    <property type="component" value="Unassembled WGS sequence"/>
</dbReference>
<gene>
    <name evidence="6" type="ORF">ACFFF8_19525</name>
</gene>
<dbReference type="InterPro" id="IPR003594">
    <property type="entry name" value="HATPase_dom"/>
</dbReference>
<sequence>MSGIGLALSGAAACEAWHRAMWGSLTGAGLVAAWIILLQVWRTRRGKVPAAAAELDAEAGEAGLHRLLLDAAPTPMLAIEGEAARALNRAARRLFATDDKVLPMPAALADGACGHWRHAGRNWRLDRVVLPAEGRTVVALIDIEQEENAAEARATAEMIQVLGHELLNGLAPIVSLADSGVAAVDGPAADAALLREILGTLARQAEGLQRFVEAYRILARLPLPQLRPVALDQLLEDLTRLFAGRWPHVAFRVDAAQGLCWPMDRDQISQALWALIQNAVEAALADRGEHARVGLVVSRCDRGLCLEVRDNGNGIAPQDAAHVFRAFHTTKADGTGIGLSLARQIAHVHGGTLSTYRSDLTVFRLILPEPRGSSQFLA</sequence>
<dbReference type="InterPro" id="IPR005467">
    <property type="entry name" value="His_kinase_dom"/>
</dbReference>
<feature type="domain" description="Histidine kinase" evidence="5">
    <location>
        <begin position="161"/>
        <end position="371"/>
    </location>
</feature>
<protein>
    <recommendedName>
        <fullName evidence="2">histidine kinase</fullName>
        <ecNumber evidence="2">2.7.13.3</ecNumber>
    </recommendedName>
</protein>
<keyword evidence="3" id="KW-0597">Phosphoprotein</keyword>
<keyword evidence="7" id="KW-1185">Reference proteome</keyword>
<dbReference type="EC" id="2.7.13.3" evidence="2"/>
<comment type="caution">
    <text evidence="6">The sequence shown here is derived from an EMBL/GenBank/DDBJ whole genome shotgun (WGS) entry which is preliminary data.</text>
</comment>
<keyword evidence="4" id="KW-1133">Transmembrane helix</keyword>
<comment type="catalytic activity">
    <reaction evidence="1">
        <text>ATP + protein L-histidine = ADP + protein N-phospho-L-histidine.</text>
        <dbReference type="EC" id="2.7.13.3"/>
    </reaction>
</comment>
<dbReference type="GO" id="GO:0016301">
    <property type="term" value="F:kinase activity"/>
    <property type="evidence" value="ECO:0007669"/>
    <property type="project" value="UniProtKB-KW"/>
</dbReference>
<reference evidence="6 7" key="1">
    <citation type="submission" date="2024-09" db="EMBL/GenBank/DDBJ databases">
        <authorList>
            <person name="Sun Q."/>
            <person name="Mori K."/>
        </authorList>
    </citation>
    <scope>NUCLEOTIDE SEQUENCE [LARGE SCALE GENOMIC DNA]</scope>
    <source>
        <strain evidence="6 7">CICC 11035S</strain>
    </source>
</reference>
<dbReference type="RefSeq" id="WP_267218580.1">
    <property type="nucleotide sequence ID" value="NZ_JAPCWC010000001.1"/>
</dbReference>
<dbReference type="PROSITE" id="PS50109">
    <property type="entry name" value="HIS_KIN"/>
    <property type="match status" value="1"/>
</dbReference>
<dbReference type="PRINTS" id="PR00344">
    <property type="entry name" value="BCTRLSENSOR"/>
</dbReference>
<evidence type="ECO:0000256" key="2">
    <source>
        <dbReference type="ARBA" id="ARBA00012438"/>
    </source>
</evidence>
<dbReference type="SMART" id="SM00387">
    <property type="entry name" value="HATPase_c"/>
    <property type="match status" value="1"/>
</dbReference>
<keyword evidence="6" id="KW-0418">Kinase</keyword>
<evidence type="ECO:0000256" key="1">
    <source>
        <dbReference type="ARBA" id="ARBA00000085"/>
    </source>
</evidence>
<name>A0ABV6SBZ7_9SPHN</name>
<feature type="transmembrane region" description="Helical" evidence="4">
    <location>
        <begin position="20"/>
        <end position="41"/>
    </location>
</feature>
<dbReference type="Pfam" id="PF02518">
    <property type="entry name" value="HATPase_c"/>
    <property type="match status" value="1"/>
</dbReference>
<dbReference type="PANTHER" id="PTHR43547:SF2">
    <property type="entry name" value="HYBRID SIGNAL TRANSDUCTION HISTIDINE KINASE C"/>
    <property type="match status" value="1"/>
</dbReference>
<keyword evidence="6" id="KW-0808">Transferase</keyword>
<evidence type="ECO:0000313" key="6">
    <source>
        <dbReference type="EMBL" id="MFC0686779.1"/>
    </source>
</evidence>
<keyword evidence="4" id="KW-0812">Transmembrane</keyword>
<keyword evidence="4" id="KW-0472">Membrane</keyword>